<comment type="caution">
    <text evidence="1">The sequence shown here is derived from an EMBL/GenBank/DDBJ whole genome shotgun (WGS) entry which is preliminary data.</text>
</comment>
<accession>A0ABU9ZJ40</accession>
<keyword evidence="2" id="KW-1185">Reference proteome</keyword>
<evidence type="ECO:0000313" key="2">
    <source>
        <dbReference type="Proteomes" id="UP001404845"/>
    </source>
</evidence>
<protein>
    <submittedName>
        <fullName evidence="1">Uncharacterized protein</fullName>
    </submittedName>
</protein>
<gene>
    <name evidence="1" type="ORF">PUR21_28155</name>
</gene>
<reference evidence="1 2" key="1">
    <citation type="journal article" date="2023" name="PLoS ONE">
        <title>Complete genome assembly of Hawai'i environmental nontuberculous mycobacteria reveals unexpected co-isolation with methylobacteria.</title>
        <authorList>
            <person name="Hendrix J."/>
            <person name="Epperson L.E."/>
            <person name="Tong E.I."/>
            <person name="Chan Y.L."/>
            <person name="Hasan N.A."/>
            <person name="Dawrs S.N."/>
            <person name="Norton G.J."/>
            <person name="Virdi R."/>
            <person name="Crooks J.L."/>
            <person name="Chan E.D."/>
            <person name="Honda J.R."/>
            <person name="Strong M."/>
        </authorList>
    </citation>
    <scope>NUCLEOTIDE SEQUENCE [LARGE SCALE GENOMIC DNA]</scope>
    <source>
        <strain evidence="1 2">NJH_HI01</strain>
    </source>
</reference>
<organism evidence="1 2">
    <name type="scientific">Methylorubrum rhodesianum</name>
    <dbReference type="NCBI Taxonomy" id="29427"/>
    <lineage>
        <taxon>Bacteria</taxon>
        <taxon>Pseudomonadati</taxon>
        <taxon>Pseudomonadota</taxon>
        <taxon>Alphaproteobacteria</taxon>
        <taxon>Hyphomicrobiales</taxon>
        <taxon>Methylobacteriaceae</taxon>
        <taxon>Methylorubrum</taxon>
    </lineage>
</organism>
<dbReference type="EMBL" id="JAQYXL010000001">
    <property type="protein sequence ID" value="MEN3231457.1"/>
    <property type="molecule type" value="Genomic_DNA"/>
</dbReference>
<sequence>MAGTSAAGFTVQALWYNNSDVYVTAHNLLSEAAIASGWIEINVTAIPPAGCTYARLAFVLSSASTAQYVAIDAVMLRPAARTFYAPTRGQFFRALENSGAGRVATVTAAVPSHQGDATNIAFNHTTFVTQAGALAQFVKTTLSLTDAQLATIMATARQVTE</sequence>
<proteinExistence type="predicted"/>
<dbReference type="RefSeq" id="WP_200670539.1">
    <property type="nucleotide sequence ID" value="NZ_JACWCW010000009.1"/>
</dbReference>
<dbReference type="Proteomes" id="UP001404845">
    <property type="component" value="Unassembled WGS sequence"/>
</dbReference>
<name>A0ABU9ZJ40_9HYPH</name>
<evidence type="ECO:0000313" key="1">
    <source>
        <dbReference type="EMBL" id="MEN3231457.1"/>
    </source>
</evidence>